<gene>
    <name evidence="1" type="ORF">O6H91_01G174800</name>
</gene>
<comment type="caution">
    <text evidence="1">The sequence shown here is derived from an EMBL/GenBank/DDBJ whole genome shotgun (WGS) entry which is preliminary data.</text>
</comment>
<name>A0ACC2EZ83_DIPCM</name>
<protein>
    <submittedName>
        <fullName evidence="1">Uncharacterized protein</fullName>
    </submittedName>
</protein>
<reference evidence="2" key="1">
    <citation type="journal article" date="2024" name="Proc. Natl. Acad. Sci. U.S.A.">
        <title>Extraordinary preservation of gene collinearity over three hundred million years revealed in homosporous lycophytes.</title>
        <authorList>
            <person name="Li C."/>
            <person name="Wickell D."/>
            <person name="Kuo L.Y."/>
            <person name="Chen X."/>
            <person name="Nie B."/>
            <person name="Liao X."/>
            <person name="Peng D."/>
            <person name="Ji J."/>
            <person name="Jenkins J."/>
            <person name="Williams M."/>
            <person name="Shu S."/>
            <person name="Plott C."/>
            <person name="Barry K."/>
            <person name="Rajasekar S."/>
            <person name="Grimwood J."/>
            <person name="Han X."/>
            <person name="Sun S."/>
            <person name="Hou Z."/>
            <person name="He W."/>
            <person name="Dai G."/>
            <person name="Sun C."/>
            <person name="Schmutz J."/>
            <person name="Leebens-Mack J.H."/>
            <person name="Li F.W."/>
            <person name="Wang L."/>
        </authorList>
    </citation>
    <scope>NUCLEOTIDE SEQUENCE [LARGE SCALE GENOMIC DNA]</scope>
    <source>
        <strain evidence="2">cv. PW_Plant_1</strain>
    </source>
</reference>
<dbReference type="Proteomes" id="UP001162992">
    <property type="component" value="Chromosome 1"/>
</dbReference>
<evidence type="ECO:0000313" key="2">
    <source>
        <dbReference type="Proteomes" id="UP001162992"/>
    </source>
</evidence>
<organism evidence="1 2">
    <name type="scientific">Diphasiastrum complanatum</name>
    <name type="common">Issler's clubmoss</name>
    <name type="synonym">Lycopodium complanatum</name>
    <dbReference type="NCBI Taxonomy" id="34168"/>
    <lineage>
        <taxon>Eukaryota</taxon>
        <taxon>Viridiplantae</taxon>
        <taxon>Streptophyta</taxon>
        <taxon>Embryophyta</taxon>
        <taxon>Tracheophyta</taxon>
        <taxon>Lycopodiopsida</taxon>
        <taxon>Lycopodiales</taxon>
        <taxon>Lycopodiaceae</taxon>
        <taxon>Lycopodioideae</taxon>
        <taxon>Diphasiastrum</taxon>
    </lineage>
</organism>
<accession>A0ACC2EZ83</accession>
<evidence type="ECO:0000313" key="1">
    <source>
        <dbReference type="EMBL" id="KAJ7571720.1"/>
    </source>
</evidence>
<dbReference type="EMBL" id="CM055092">
    <property type="protein sequence ID" value="KAJ7571720.1"/>
    <property type="molecule type" value="Genomic_DNA"/>
</dbReference>
<sequence length="128" mass="14422">MILLKNNVLGSTMSQNVRGNARSEEFNFPMQGFAGKYDDLNRKSIKILGLVGPTTQDRKRATGVNSVHFLIVISTVLLRKCSEVIIPKAHQSSIVKMIYMYHRLIGTMASVKTLVLNWNTFHDNTLDI</sequence>
<proteinExistence type="predicted"/>
<keyword evidence="2" id="KW-1185">Reference proteome</keyword>